<sequence>MTTHKTRMSEAFFGRRRGKQLRNNQITLINTLLPTLNIDLSKPAPLKLVSLFTNPVEEVRLEIGFGSGEHLLHEMKRFPRTGFIGIEPFINGMAKILSYTEKHKEYQNQLRLYNDDATHFLDWLPTESLDGIDLFYPDPWPKKKHWKRRFINEKNLNRFSRVLKAGKKFRFASDIDDYINWTLYHCIQHNSFEWLAQKPTDWKIPYPLWPSTRYEAKALCEGRTPTYLTFIKQ</sequence>
<keyword evidence="6 7" id="KW-0819">tRNA processing</keyword>
<evidence type="ECO:0000256" key="7">
    <source>
        <dbReference type="HAMAP-Rule" id="MF_01057"/>
    </source>
</evidence>
<evidence type="ECO:0000256" key="2">
    <source>
        <dbReference type="ARBA" id="ARBA00003015"/>
    </source>
</evidence>
<feature type="binding site" evidence="7">
    <location>
        <position position="116"/>
    </location>
    <ligand>
        <name>S-adenosyl-L-methionine</name>
        <dbReference type="ChEBI" id="CHEBI:59789"/>
    </ligand>
</feature>
<dbReference type="Pfam" id="PF02390">
    <property type="entry name" value="Methyltransf_4"/>
    <property type="match status" value="1"/>
</dbReference>
<comment type="caution">
    <text evidence="7">Lacks conserved residue(s) required for the propagation of feature annotation.</text>
</comment>
<organism evidence="8 9">
    <name type="scientific">Bartonella rochalimae ATCC BAA-1498</name>
    <dbReference type="NCBI Taxonomy" id="685782"/>
    <lineage>
        <taxon>Bacteria</taxon>
        <taxon>Pseudomonadati</taxon>
        <taxon>Pseudomonadota</taxon>
        <taxon>Alphaproteobacteria</taxon>
        <taxon>Hyphomicrobiales</taxon>
        <taxon>Bartonellaceae</taxon>
        <taxon>Bartonella</taxon>
    </lineage>
</organism>
<feature type="binding site" evidence="7">
    <location>
        <begin position="212"/>
        <end position="215"/>
    </location>
    <ligand>
        <name>substrate</name>
    </ligand>
</feature>
<comment type="catalytic activity">
    <reaction evidence="1 7">
        <text>guanosine(46) in tRNA + S-adenosyl-L-methionine = N(7)-methylguanosine(46) in tRNA + S-adenosyl-L-homocysteine</text>
        <dbReference type="Rhea" id="RHEA:42708"/>
        <dbReference type="Rhea" id="RHEA-COMP:10188"/>
        <dbReference type="Rhea" id="RHEA-COMP:10189"/>
        <dbReference type="ChEBI" id="CHEBI:57856"/>
        <dbReference type="ChEBI" id="CHEBI:59789"/>
        <dbReference type="ChEBI" id="CHEBI:74269"/>
        <dbReference type="ChEBI" id="CHEBI:74480"/>
        <dbReference type="EC" id="2.1.1.33"/>
    </reaction>
</comment>
<evidence type="ECO:0000313" key="8">
    <source>
        <dbReference type="EMBL" id="KEC57425.1"/>
    </source>
</evidence>
<protein>
    <recommendedName>
        <fullName evidence="7">tRNA (guanine-N(7)-)-methyltransferase</fullName>
        <ecNumber evidence="7">2.1.1.33</ecNumber>
    </recommendedName>
    <alternativeName>
        <fullName evidence="7">tRNA (guanine(46)-N(7))-methyltransferase</fullName>
    </alternativeName>
    <alternativeName>
        <fullName evidence="7">tRNA(m7G46)-methyltransferase</fullName>
    </alternativeName>
</protein>
<dbReference type="eggNOG" id="COG0220">
    <property type="taxonomic scope" value="Bacteria"/>
</dbReference>
<dbReference type="InterPro" id="IPR029063">
    <property type="entry name" value="SAM-dependent_MTases_sf"/>
</dbReference>
<keyword evidence="9" id="KW-1185">Reference proteome</keyword>
<dbReference type="Gene3D" id="3.40.50.150">
    <property type="entry name" value="Vaccinia Virus protein VP39"/>
    <property type="match status" value="1"/>
</dbReference>
<dbReference type="Proteomes" id="UP000027336">
    <property type="component" value="Unassembled WGS sequence"/>
</dbReference>
<feature type="binding site" evidence="7">
    <location>
        <position position="62"/>
    </location>
    <ligand>
        <name>S-adenosyl-L-methionine</name>
        <dbReference type="ChEBI" id="CHEBI:59789"/>
    </ligand>
</feature>
<dbReference type="PROSITE" id="PS51625">
    <property type="entry name" value="SAM_MT_TRMB"/>
    <property type="match status" value="1"/>
</dbReference>
<dbReference type="HOGENOM" id="CLU_050910_0_3_5"/>
<comment type="caution">
    <text evidence="8">The sequence shown here is derived from an EMBL/GenBank/DDBJ whole genome shotgun (WGS) entry which is preliminary data.</text>
</comment>
<evidence type="ECO:0000256" key="3">
    <source>
        <dbReference type="ARBA" id="ARBA00022603"/>
    </source>
</evidence>
<dbReference type="InterPro" id="IPR003358">
    <property type="entry name" value="tRNA_(Gua-N-7)_MeTrfase_Trmb"/>
</dbReference>
<dbReference type="PANTHER" id="PTHR23417">
    <property type="entry name" value="3-DEOXY-D-MANNO-OCTULOSONIC-ACID TRANSFERASE/TRNA GUANINE-N 7 - -METHYLTRANSFERASE"/>
    <property type="match status" value="1"/>
</dbReference>
<dbReference type="OrthoDB" id="9802090at2"/>
<evidence type="ECO:0000256" key="1">
    <source>
        <dbReference type="ARBA" id="ARBA00000142"/>
    </source>
</evidence>
<dbReference type="SUPFAM" id="SSF53335">
    <property type="entry name" value="S-adenosyl-L-methionine-dependent methyltransferases"/>
    <property type="match status" value="1"/>
</dbReference>
<dbReference type="PATRIC" id="fig|685782.3.peg.73"/>
<feature type="binding site" evidence="7">
    <location>
        <position position="87"/>
    </location>
    <ligand>
        <name>S-adenosyl-L-methionine</name>
        <dbReference type="ChEBI" id="CHEBI:59789"/>
    </ligand>
</feature>
<name>A0A067WBK5_9HYPH</name>
<dbReference type="InterPro" id="IPR055361">
    <property type="entry name" value="tRNA_methyltr_TrmB_bact"/>
</dbReference>
<dbReference type="GO" id="GO:0008176">
    <property type="term" value="F:tRNA (guanine(46)-N7)-methyltransferase activity"/>
    <property type="evidence" value="ECO:0007669"/>
    <property type="project" value="UniProtKB-UniRule"/>
</dbReference>
<reference evidence="8 9" key="1">
    <citation type="submission" date="2012-04" db="EMBL/GenBank/DDBJ databases">
        <title>The Genome Sequence of Bartonella rochalimae BMGH.</title>
        <authorList>
            <consortium name="The Broad Institute Genome Sequencing Platform"/>
            <consortium name="The Broad Institute Genome Sequencing Center for Infectious Disease"/>
            <person name="Feldgarden M."/>
            <person name="Kirby J."/>
            <person name="Kosoy M."/>
            <person name="Birtles R."/>
            <person name="Probert W.S."/>
            <person name="Chiaraviglio L."/>
            <person name="Walker B."/>
            <person name="Young S.K."/>
            <person name="Zeng Q."/>
            <person name="Gargeya S."/>
            <person name="Fitzgerald M."/>
            <person name="Haas B."/>
            <person name="Abouelleil A."/>
            <person name="Alvarado L."/>
            <person name="Arachchi H.M."/>
            <person name="Berlin A.M."/>
            <person name="Chapman S.B."/>
            <person name="Goldberg J."/>
            <person name="Griggs A."/>
            <person name="Gujja S."/>
            <person name="Hansen M."/>
            <person name="Howarth C."/>
            <person name="Imamovic A."/>
            <person name="Larimer J."/>
            <person name="McCowen C."/>
            <person name="Montmayeur A."/>
            <person name="Murphy C."/>
            <person name="Neiman D."/>
            <person name="Pearson M."/>
            <person name="Priest M."/>
            <person name="Roberts A."/>
            <person name="Saif S."/>
            <person name="Shea T."/>
            <person name="Sisk P."/>
            <person name="Sykes S."/>
            <person name="Wortman J."/>
            <person name="Nusbaum C."/>
            <person name="Birren B."/>
        </authorList>
    </citation>
    <scope>NUCLEOTIDE SEQUENCE [LARGE SCALE GENOMIC DNA]</scope>
    <source>
        <strain evidence="8 9">ATCC BAA-1498</strain>
    </source>
</reference>
<dbReference type="RefSeq" id="WP_035005598.1">
    <property type="nucleotide sequence ID" value="NZ_KL407337.1"/>
</dbReference>
<feature type="binding site" evidence="7">
    <location>
        <position position="174"/>
    </location>
    <ligand>
        <name>substrate</name>
    </ligand>
</feature>
<evidence type="ECO:0000256" key="5">
    <source>
        <dbReference type="ARBA" id="ARBA00022691"/>
    </source>
</evidence>
<accession>A0A067WBK5</accession>
<keyword evidence="3 7" id="KW-0489">Methyltransferase</keyword>
<evidence type="ECO:0000313" key="9">
    <source>
        <dbReference type="Proteomes" id="UP000027336"/>
    </source>
</evidence>
<evidence type="ECO:0000256" key="4">
    <source>
        <dbReference type="ARBA" id="ARBA00022679"/>
    </source>
</evidence>
<feature type="binding site" evidence="7">
    <location>
        <position position="138"/>
    </location>
    <ligand>
        <name>S-adenosyl-L-methionine</name>
        <dbReference type="ChEBI" id="CHEBI:59789"/>
    </ligand>
</feature>
<dbReference type="HAMAP" id="MF_01057">
    <property type="entry name" value="tRNA_methyltr_TrmB"/>
    <property type="match status" value="1"/>
</dbReference>
<comment type="pathway">
    <text evidence="7">tRNA modification; N(7)-methylguanine-tRNA biosynthesis.</text>
</comment>
<keyword evidence="4 7" id="KW-0808">Transferase</keyword>
<dbReference type="UniPathway" id="UPA00989"/>
<comment type="function">
    <text evidence="2 7">Catalyzes the formation of N(7)-methylguanine at position 46 (m7G46) in tRNA.</text>
</comment>
<proteinExistence type="inferred from homology"/>
<dbReference type="EC" id="2.1.1.33" evidence="7"/>
<comment type="similarity">
    <text evidence="7">Belongs to the class I-like SAM-binding methyltransferase superfamily. TrmB family.</text>
</comment>
<keyword evidence="5 7" id="KW-0949">S-adenosyl-L-methionine</keyword>
<gene>
    <name evidence="7" type="primary">trmB</name>
    <name evidence="8" type="ORF">O99_00073</name>
</gene>
<feature type="binding site" evidence="7">
    <location>
        <position position="142"/>
    </location>
    <ligand>
        <name>substrate</name>
    </ligand>
</feature>
<dbReference type="PANTHER" id="PTHR23417:SF14">
    <property type="entry name" value="PENTACOTRIPEPTIDE-REPEAT REGION OF PRORP DOMAIN-CONTAINING PROTEIN"/>
    <property type="match status" value="1"/>
</dbReference>
<dbReference type="AlphaFoldDB" id="A0A067WBK5"/>
<evidence type="ECO:0000256" key="6">
    <source>
        <dbReference type="ARBA" id="ARBA00022694"/>
    </source>
</evidence>
<dbReference type="EMBL" id="AHPK01000001">
    <property type="protein sequence ID" value="KEC57425.1"/>
    <property type="molecule type" value="Genomic_DNA"/>
</dbReference>
<dbReference type="GO" id="GO:0043527">
    <property type="term" value="C:tRNA methyltransferase complex"/>
    <property type="evidence" value="ECO:0007669"/>
    <property type="project" value="TreeGrafter"/>
</dbReference>